<sequence length="89" mass="9652">MAVKKQTGKQRVRPTQERIEFSPDPPSPRLPGALRGLNPDKYIINNSVKHTVESADGDDNGTKSPPSTKHTTRASRGLGKDVSYASVIP</sequence>
<dbReference type="GeneID" id="90644386"/>
<evidence type="ECO:0000313" key="2">
    <source>
        <dbReference type="EMBL" id="WPB02836.1"/>
    </source>
</evidence>
<evidence type="ECO:0000256" key="1">
    <source>
        <dbReference type="SAM" id="MobiDB-lite"/>
    </source>
</evidence>
<proteinExistence type="predicted"/>
<protein>
    <submittedName>
        <fullName evidence="2">Uncharacterized protein</fullName>
    </submittedName>
</protein>
<dbReference type="EMBL" id="CP134188">
    <property type="protein sequence ID" value="WPB02836.1"/>
    <property type="molecule type" value="Genomic_DNA"/>
</dbReference>
<gene>
    <name evidence="2" type="ORF">RHO25_007472</name>
</gene>
<feature type="region of interest" description="Disordered" evidence="1">
    <location>
        <begin position="1"/>
        <end position="89"/>
    </location>
</feature>
<organism evidence="2 3">
    <name type="scientific">Cercospora beticola</name>
    <name type="common">Sugarbeet leaf spot fungus</name>
    <dbReference type="NCBI Taxonomy" id="122368"/>
    <lineage>
        <taxon>Eukaryota</taxon>
        <taxon>Fungi</taxon>
        <taxon>Dikarya</taxon>
        <taxon>Ascomycota</taxon>
        <taxon>Pezizomycotina</taxon>
        <taxon>Dothideomycetes</taxon>
        <taxon>Dothideomycetidae</taxon>
        <taxon>Mycosphaerellales</taxon>
        <taxon>Mycosphaerellaceae</taxon>
        <taxon>Cercospora</taxon>
    </lineage>
</organism>
<dbReference type="RefSeq" id="XP_065459021.1">
    <property type="nucleotide sequence ID" value="XM_065602949.1"/>
</dbReference>
<feature type="compositionally biased region" description="Basic residues" evidence="1">
    <location>
        <begin position="1"/>
        <end position="12"/>
    </location>
</feature>
<dbReference type="Proteomes" id="UP001302367">
    <property type="component" value="Chromosome 5"/>
</dbReference>
<keyword evidence="3" id="KW-1185">Reference proteome</keyword>
<accession>A0ABZ0NTI3</accession>
<name>A0ABZ0NTI3_CERBT</name>
<evidence type="ECO:0000313" key="3">
    <source>
        <dbReference type="Proteomes" id="UP001302367"/>
    </source>
</evidence>
<reference evidence="2 3" key="1">
    <citation type="submission" date="2023-09" db="EMBL/GenBank/DDBJ databases">
        <title>Complete-Gapless Cercospora beticola genome.</title>
        <authorList>
            <person name="Wyatt N.A."/>
            <person name="Spanner R.E."/>
            <person name="Bolton M.D."/>
        </authorList>
    </citation>
    <scope>NUCLEOTIDE SEQUENCE [LARGE SCALE GENOMIC DNA]</scope>
    <source>
        <strain evidence="2">Cb09-40</strain>
    </source>
</reference>